<accession>A0A5C6BXY3</accession>
<proteinExistence type="predicted"/>
<dbReference type="EMBL" id="SJPU01000002">
    <property type="protein sequence ID" value="TWU16758.1"/>
    <property type="molecule type" value="Genomic_DNA"/>
</dbReference>
<dbReference type="Proteomes" id="UP000319908">
    <property type="component" value="Unassembled WGS sequence"/>
</dbReference>
<protein>
    <submittedName>
        <fullName evidence="1">Uncharacterized protein</fullName>
    </submittedName>
</protein>
<sequence>MEEERTWGTGRRPGLPCQPVDWAATGEMDAAPISAAAVRGLHGIA</sequence>
<dbReference type="AlphaFoldDB" id="A0A5C6BXY3"/>
<evidence type="ECO:0000313" key="2">
    <source>
        <dbReference type="Proteomes" id="UP000319908"/>
    </source>
</evidence>
<gene>
    <name evidence="1" type="ORF">Poly21_39640</name>
</gene>
<name>A0A5C6BXY3_9BACT</name>
<organism evidence="1 2">
    <name type="scientific">Allorhodopirellula heiligendammensis</name>
    <dbReference type="NCBI Taxonomy" id="2714739"/>
    <lineage>
        <taxon>Bacteria</taxon>
        <taxon>Pseudomonadati</taxon>
        <taxon>Planctomycetota</taxon>
        <taxon>Planctomycetia</taxon>
        <taxon>Pirellulales</taxon>
        <taxon>Pirellulaceae</taxon>
        <taxon>Allorhodopirellula</taxon>
    </lineage>
</organism>
<reference evidence="1 2" key="1">
    <citation type="journal article" date="2020" name="Antonie Van Leeuwenhoek">
        <title>Rhodopirellula heiligendammensis sp. nov., Rhodopirellula pilleata sp. nov., and Rhodopirellula solitaria sp. nov. isolated from natural or artificial marine surfaces in Northern Germany and California, USA, and emended description of the genus Rhodopirellula.</title>
        <authorList>
            <person name="Kallscheuer N."/>
            <person name="Wiegand S."/>
            <person name="Jogler M."/>
            <person name="Boedeker C."/>
            <person name="Peeters S.H."/>
            <person name="Rast P."/>
            <person name="Heuer A."/>
            <person name="Jetten M.S.M."/>
            <person name="Rohde M."/>
            <person name="Jogler C."/>
        </authorList>
    </citation>
    <scope>NUCLEOTIDE SEQUENCE [LARGE SCALE GENOMIC DNA]</scope>
    <source>
        <strain evidence="1 2">Poly21</strain>
    </source>
</reference>
<comment type="caution">
    <text evidence="1">The sequence shown here is derived from an EMBL/GenBank/DDBJ whole genome shotgun (WGS) entry which is preliminary data.</text>
</comment>
<evidence type="ECO:0000313" key="1">
    <source>
        <dbReference type="EMBL" id="TWU16758.1"/>
    </source>
</evidence>
<keyword evidence="2" id="KW-1185">Reference proteome</keyword>